<sequence>MDHESVVEFLGRVPLLQRLPGSSLKKIAQVVEFKHYDHGDYVVREGEVGDGIYFIWEGEVIFLYSPIYLSIDACDLNSS</sequence>
<evidence type="ECO:0000313" key="1">
    <source>
        <dbReference type="EMBL" id="KAJ8642885.1"/>
    </source>
</evidence>
<accession>A0ACC2MB56</accession>
<dbReference type="EMBL" id="CM056810">
    <property type="protein sequence ID" value="KAJ8642885.1"/>
    <property type="molecule type" value="Genomic_DNA"/>
</dbReference>
<dbReference type="Proteomes" id="UP001234297">
    <property type="component" value="Chromosome 2"/>
</dbReference>
<organism evidence="1 2">
    <name type="scientific">Persea americana</name>
    <name type="common">Avocado</name>
    <dbReference type="NCBI Taxonomy" id="3435"/>
    <lineage>
        <taxon>Eukaryota</taxon>
        <taxon>Viridiplantae</taxon>
        <taxon>Streptophyta</taxon>
        <taxon>Embryophyta</taxon>
        <taxon>Tracheophyta</taxon>
        <taxon>Spermatophyta</taxon>
        <taxon>Magnoliopsida</taxon>
        <taxon>Magnoliidae</taxon>
        <taxon>Laurales</taxon>
        <taxon>Lauraceae</taxon>
        <taxon>Persea</taxon>
    </lineage>
</organism>
<proteinExistence type="predicted"/>
<protein>
    <submittedName>
        <fullName evidence="1">Uncharacterized protein</fullName>
    </submittedName>
</protein>
<name>A0ACC2MB56_PERAE</name>
<reference evidence="1 2" key="1">
    <citation type="journal article" date="2022" name="Hortic Res">
        <title>A haplotype resolved chromosomal level avocado genome allows analysis of novel avocado genes.</title>
        <authorList>
            <person name="Nath O."/>
            <person name="Fletcher S.J."/>
            <person name="Hayward A."/>
            <person name="Shaw L.M."/>
            <person name="Masouleh A.K."/>
            <person name="Furtado A."/>
            <person name="Henry R.J."/>
            <person name="Mitter N."/>
        </authorList>
    </citation>
    <scope>NUCLEOTIDE SEQUENCE [LARGE SCALE GENOMIC DNA]</scope>
    <source>
        <strain evidence="2">cv. Hass</strain>
    </source>
</reference>
<comment type="caution">
    <text evidence="1">The sequence shown here is derived from an EMBL/GenBank/DDBJ whole genome shotgun (WGS) entry which is preliminary data.</text>
</comment>
<keyword evidence="2" id="KW-1185">Reference proteome</keyword>
<evidence type="ECO:0000313" key="2">
    <source>
        <dbReference type="Proteomes" id="UP001234297"/>
    </source>
</evidence>
<gene>
    <name evidence="1" type="ORF">MRB53_004633</name>
</gene>